<accession>A0ABM5PLN4</accession>
<keyword evidence="4" id="KW-1185">Reference proteome</keyword>
<gene>
    <name evidence="3" type="ORF">CCASEI_00980</name>
</gene>
<sequence length="417" mass="44927">MPAQDSLAELRAVISDHLKNFLSSNDDSEDASTKESKDESADVEIARPTEETEARELPGEPEVSGPHGPFAPIESALAELREWRNSPRRLGVPNTAPAVSLHNEVASEIAARLHADPSKAASFDNTGADEVSEGPSTRVGVASSDEGMEHAGSGSPVKSLPLGARLKPRGIFEDDWTAKLTPKRPWPVILIHGTCDSKGIWQLLGADLRQDGWAVFAPDYGTRATGLIPESAAQIDAYIQAVMHATGAEKVIVIGHSQGGLVARYWMRKLGGAQYVKHLVCMGTPNHGTTQGGILSTLVTNRRADNVMSSIIDAYFGPAGAQQIVGSEILNEVNRDGDLDEGVMYTNIVTRSDAVVVPPESCFLAPHKVKTGTVRNIYVQDFDRRAVVLHHDLPVDKRVRVIARTILRQIGPMLGSH</sequence>
<dbReference type="SUPFAM" id="SSF53474">
    <property type="entry name" value="alpha/beta-Hydrolases"/>
    <property type="match status" value="1"/>
</dbReference>
<dbReference type="Gene3D" id="3.40.50.1820">
    <property type="entry name" value="alpha/beta hydrolase"/>
    <property type="match status" value="1"/>
</dbReference>
<dbReference type="InterPro" id="IPR029058">
    <property type="entry name" value="AB_hydrolase_fold"/>
</dbReference>
<dbReference type="PANTHER" id="PTHR37946:SF1">
    <property type="entry name" value="SLL1969 PROTEIN"/>
    <property type="match status" value="1"/>
</dbReference>
<evidence type="ECO:0000256" key="1">
    <source>
        <dbReference type="SAM" id="MobiDB-lite"/>
    </source>
</evidence>
<organism evidence="3 4">
    <name type="scientific">Corynebacterium casei LMG S-19264</name>
    <dbReference type="NCBI Taxonomy" id="1285583"/>
    <lineage>
        <taxon>Bacteria</taxon>
        <taxon>Bacillati</taxon>
        <taxon>Actinomycetota</taxon>
        <taxon>Actinomycetes</taxon>
        <taxon>Mycobacteriales</taxon>
        <taxon>Corynebacteriaceae</taxon>
        <taxon>Corynebacterium</taxon>
    </lineage>
</organism>
<dbReference type="GeneID" id="82879060"/>
<dbReference type="InterPro" id="IPR000073">
    <property type="entry name" value="AB_hydrolase_1"/>
</dbReference>
<name>A0ABM5PLN4_9CORY</name>
<dbReference type="RefSeq" id="WP_006823840.1">
    <property type="nucleotide sequence ID" value="NZ_CP004350.1"/>
</dbReference>
<feature type="domain" description="AB hydrolase-1" evidence="2">
    <location>
        <begin position="187"/>
        <end position="289"/>
    </location>
</feature>
<dbReference type="Proteomes" id="UP000019226">
    <property type="component" value="Chromosome"/>
</dbReference>
<evidence type="ECO:0000313" key="4">
    <source>
        <dbReference type="Proteomes" id="UP000019226"/>
    </source>
</evidence>
<dbReference type="Pfam" id="PF00561">
    <property type="entry name" value="Abhydrolase_1"/>
    <property type="match status" value="1"/>
</dbReference>
<evidence type="ECO:0000313" key="3">
    <source>
        <dbReference type="EMBL" id="AHI18781.1"/>
    </source>
</evidence>
<feature type="region of interest" description="Disordered" evidence="1">
    <location>
        <begin position="20"/>
        <end position="71"/>
    </location>
</feature>
<protein>
    <recommendedName>
        <fullName evidence="2">AB hydrolase-1 domain-containing protein</fullName>
    </recommendedName>
</protein>
<reference evidence="4" key="1">
    <citation type="submission" date="2013-02" db="EMBL/GenBank/DDBJ databases">
        <title>The complete genome sequence of Corynebacterium casei LMG S-19264 (=DSM 44701).</title>
        <authorList>
            <person name="Ruckert C."/>
            <person name="Albersmeier A."/>
            <person name="Kalinowski J."/>
        </authorList>
    </citation>
    <scope>NUCLEOTIDE SEQUENCE [LARGE SCALE GENOMIC DNA]</scope>
    <source>
        <strain evidence="4">LMG S-19264</strain>
    </source>
</reference>
<feature type="region of interest" description="Disordered" evidence="1">
    <location>
        <begin position="118"/>
        <end position="162"/>
    </location>
</feature>
<proteinExistence type="predicted"/>
<dbReference type="EMBL" id="CP004350">
    <property type="protein sequence ID" value="AHI18781.1"/>
    <property type="molecule type" value="Genomic_DNA"/>
</dbReference>
<dbReference type="PANTHER" id="PTHR37946">
    <property type="entry name" value="SLL1969 PROTEIN"/>
    <property type="match status" value="1"/>
</dbReference>
<feature type="compositionally biased region" description="Basic and acidic residues" evidence="1">
    <location>
        <begin position="31"/>
        <end position="58"/>
    </location>
</feature>
<evidence type="ECO:0000259" key="2">
    <source>
        <dbReference type="Pfam" id="PF00561"/>
    </source>
</evidence>